<keyword evidence="3" id="KW-0560">Oxidoreductase</keyword>
<keyword evidence="4" id="KW-0408">Iron</keyword>
<protein>
    <submittedName>
        <fullName evidence="7">(2Fe-2S)-binding protein</fullName>
    </submittedName>
</protein>
<name>A0A7C2B990_9PSED</name>
<dbReference type="AlphaFoldDB" id="A0A7C2B990"/>
<gene>
    <name evidence="7" type="ORF">ENP23_08260</name>
</gene>
<dbReference type="PROSITE" id="PS51085">
    <property type="entry name" value="2FE2S_FER_2"/>
    <property type="match status" value="1"/>
</dbReference>
<keyword evidence="5" id="KW-0411">Iron-sulfur</keyword>
<dbReference type="InterPro" id="IPR012675">
    <property type="entry name" value="Beta-grasp_dom_sf"/>
</dbReference>
<dbReference type="PANTHER" id="PTHR45331:SF2">
    <property type="entry name" value="OXIDOREDUCTASE WITH IRON-SULFUR SUBUNIT"/>
    <property type="match status" value="1"/>
</dbReference>
<dbReference type="InterPro" id="IPR001041">
    <property type="entry name" value="2Fe-2S_ferredoxin-type"/>
</dbReference>
<keyword evidence="2" id="KW-0479">Metal-binding</keyword>
<dbReference type="InterPro" id="IPR052914">
    <property type="entry name" value="Aldehyde_Oxdr_Iron-Sulfur"/>
</dbReference>
<evidence type="ECO:0000256" key="2">
    <source>
        <dbReference type="ARBA" id="ARBA00022723"/>
    </source>
</evidence>
<dbReference type="Pfam" id="PF00111">
    <property type="entry name" value="Fer2"/>
    <property type="match status" value="1"/>
</dbReference>
<reference evidence="7" key="1">
    <citation type="journal article" date="2020" name="mSystems">
        <title>Genome- and Community-Level Interaction Insights into Carbon Utilization and Element Cycling Functions of Hydrothermarchaeota in Hydrothermal Sediment.</title>
        <authorList>
            <person name="Zhou Z."/>
            <person name="Liu Y."/>
            <person name="Xu W."/>
            <person name="Pan J."/>
            <person name="Luo Z.H."/>
            <person name="Li M."/>
        </authorList>
    </citation>
    <scope>NUCLEOTIDE SEQUENCE [LARGE SCALE GENOMIC DNA]</scope>
    <source>
        <strain evidence="7">SpSt-200</strain>
    </source>
</reference>
<proteinExistence type="predicted"/>
<evidence type="ECO:0000256" key="3">
    <source>
        <dbReference type="ARBA" id="ARBA00023002"/>
    </source>
</evidence>
<dbReference type="InterPro" id="IPR036884">
    <property type="entry name" value="2Fe-2S-bd_dom_sf"/>
</dbReference>
<dbReference type="Gene3D" id="3.10.20.30">
    <property type="match status" value="1"/>
</dbReference>
<evidence type="ECO:0000256" key="5">
    <source>
        <dbReference type="ARBA" id="ARBA00023014"/>
    </source>
</evidence>
<dbReference type="SUPFAM" id="SSF47741">
    <property type="entry name" value="CO dehydrogenase ISP C-domain like"/>
    <property type="match status" value="1"/>
</dbReference>
<evidence type="ECO:0000313" key="7">
    <source>
        <dbReference type="EMBL" id="HEF25755.1"/>
    </source>
</evidence>
<dbReference type="SUPFAM" id="SSF54292">
    <property type="entry name" value="2Fe-2S ferredoxin-like"/>
    <property type="match status" value="1"/>
</dbReference>
<dbReference type="PANTHER" id="PTHR45331">
    <property type="entry name" value="OXIDOREDUCTASE, IRON-SULPHUR BINDING SUBUNIT-RELATED-RELATED"/>
    <property type="match status" value="1"/>
</dbReference>
<dbReference type="FunFam" id="3.10.20.30:FF:000020">
    <property type="entry name" value="Xanthine dehydrogenase iron-sulfur subunit"/>
    <property type="match status" value="1"/>
</dbReference>
<dbReference type="EMBL" id="DSIN01000018">
    <property type="protein sequence ID" value="HEF25755.1"/>
    <property type="molecule type" value="Genomic_DNA"/>
</dbReference>
<dbReference type="Pfam" id="PF01799">
    <property type="entry name" value="Fer2_2"/>
    <property type="match status" value="1"/>
</dbReference>
<dbReference type="FunFam" id="1.10.150.120:FF:000003">
    <property type="entry name" value="Carbon monoxide dehydrogenase, small subunit"/>
    <property type="match status" value="1"/>
</dbReference>
<dbReference type="CDD" id="cd00207">
    <property type="entry name" value="fer2"/>
    <property type="match status" value="1"/>
</dbReference>
<dbReference type="GO" id="GO:0046872">
    <property type="term" value="F:metal ion binding"/>
    <property type="evidence" value="ECO:0007669"/>
    <property type="project" value="UniProtKB-KW"/>
</dbReference>
<evidence type="ECO:0000256" key="1">
    <source>
        <dbReference type="ARBA" id="ARBA00022714"/>
    </source>
</evidence>
<sequence length="167" mass="17066">MMEKILLKLCVNGETCQVAVPPNKLLLDVLREDLGLTGSKRGCDDSSCGCCAVLIDGTPMLSCVALAASYAGAEITTVEGLAPPGELHPVQEGFAVSGGAQCGYCTPGQICSAVGLANEGRASTDDEVKELMSGNLCRCGAYSNIRAAVVEVLPSMNAAPDQGGRGQ</sequence>
<dbReference type="Gene3D" id="1.10.150.120">
    <property type="entry name" value="[2Fe-2S]-binding domain"/>
    <property type="match status" value="1"/>
</dbReference>
<evidence type="ECO:0000259" key="6">
    <source>
        <dbReference type="PROSITE" id="PS51085"/>
    </source>
</evidence>
<keyword evidence="1" id="KW-0001">2Fe-2S</keyword>
<feature type="domain" description="2Fe-2S ferredoxin-type" evidence="6">
    <location>
        <begin position="5"/>
        <end position="81"/>
    </location>
</feature>
<comment type="caution">
    <text evidence="7">The sequence shown here is derived from an EMBL/GenBank/DDBJ whole genome shotgun (WGS) entry which is preliminary data.</text>
</comment>
<dbReference type="GO" id="GO:0016903">
    <property type="term" value="F:oxidoreductase activity, acting on the aldehyde or oxo group of donors"/>
    <property type="evidence" value="ECO:0007669"/>
    <property type="project" value="TreeGrafter"/>
</dbReference>
<dbReference type="InterPro" id="IPR002888">
    <property type="entry name" value="2Fe-2S-bd"/>
</dbReference>
<dbReference type="GO" id="GO:0051537">
    <property type="term" value="F:2 iron, 2 sulfur cluster binding"/>
    <property type="evidence" value="ECO:0007669"/>
    <property type="project" value="UniProtKB-KW"/>
</dbReference>
<dbReference type="InterPro" id="IPR036010">
    <property type="entry name" value="2Fe-2S_ferredoxin-like_sf"/>
</dbReference>
<evidence type="ECO:0000256" key="4">
    <source>
        <dbReference type="ARBA" id="ARBA00023004"/>
    </source>
</evidence>
<accession>A0A7C2B990</accession>
<organism evidence="7">
    <name type="scientific">Pseudomonas graminis</name>
    <dbReference type="NCBI Taxonomy" id="158627"/>
    <lineage>
        <taxon>Bacteria</taxon>
        <taxon>Pseudomonadati</taxon>
        <taxon>Pseudomonadota</taxon>
        <taxon>Gammaproteobacteria</taxon>
        <taxon>Pseudomonadales</taxon>
        <taxon>Pseudomonadaceae</taxon>
        <taxon>Pseudomonas</taxon>
    </lineage>
</organism>